<gene>
    <name evidence="6" type="ORF">CO173_00440</name>
</gene>
<evidence type="ECO:0000259" key="5">
    <source>
        <dbReference type="Pfam" id="PF20990"/>
    </source>
</evidence>
<feature type="chain" id="PRO_5014799022" description="DUF2207 domain-containing protein" evidence="3">
    <location>
        <begin position="23"/>
        <end position="596"/>
    </location>
</feature>
<dbReference type="Pfam" id="PF20990">
    <property type="entry name" value="DUF2207_C"/>
    <property type="match status" value="1"/>
</dbReference>
<keyword evidence="3" id="KW-0732">Signal</keyword>
<feature type="transmembrane region" description="Helical" evidence="2">
    <location>
        <begin position="404"/>
        <end position="424"/>
    </location>
</feature>
<feature type="signal peptide" evidence="3">
    <location>
        <begin position="1"/>
        <end position="22"/>
    </location>
</feature>
<evidence type="ECO:0008006" key="8">
    <source>
        <dbReference type="Google" id="ProtNLM"/>
    </source>
</evidence>
<dbReference type="EMBL" id="PFWT01000003">
    <property type="protein sequence ID" value="PJA47029.1"/>
    <property type="molecule type" value="Genomic_DNA"/>
</dbReference>
<dbReference type="Proteomes" id="UP000231263">
    <property type="component" value="Unassembled WGS sequence"/>
</dbReference>
<evidence type="ECO:0000256" key="2">
    <source>
        <dbReference type="SAM" id="Phobius"/>
    </source>
</evidence>
<feature type="domain" description="DUF2207" evidence="4">
    <location>
        <begin position="28"/>
        <end position="179"/>
    </location>
</feature>
<evidence type="ECO:0000256" key="1">
    <source>
        <dbReference type="SAM" id="MobiDB-lite"/>
    </source>
</evidence>
<dbReference type="AlphaFoldDB" id="A0A2M7XGQ0"/>
<keyword evidence="2" id="KW-0812">Transmembrane</keyword>
<evidence type="ECO:0000259" key="4">
    <source>
        <dbReference type="Pfam" id="PF09972"/>
    </source>
</evidence>
<reference evidence="7" key="1">
    <citation type="submission" date="2017-09" db="EMBL/GenBank/DDBJ databases">
        <title>Depth-based differentiation of microbial function through sediment-hosted aquifers and enrichment of novel symbionts in the deep terrestrial subsurface.</title>
        <authorList>
            <person name="Probst A.J."/>
            <person name="Ladd B."/>
            <person name="Jarett J.K."/>
            <person name="Geller-Mcgrath D.E."/>
            <person name="Sieber C.M.K."/>
            <person name="Emerson J.B."/>
            <person name="Anantharaman K."/>
            <person name="Thomas B.C."/>
            <person name="Malmstrom R."/>
            <person name="Stieglmeier M."/>
            <person name="Klingl A."/>
            <person name="Woyke T."/>
            <person name="Ryan C.M."/>
            <person name="Banfield J.F."/>
        </authorList>
    </citation>
    <scope>NUCLEOTIDE SEQUENCE [LARGE SCALE GENOMIC DNA]</scope>
</reference>
<keyword evidence="2" id="KW-1133">Transmembrane helix</keyword>
<proteinExistence type="predicted"/>
<feature type="domain" description="Predicted membrane protein YciQ-like C-terminal" evidence="5">
    <location>
        <begin position="283"/>
        <end position="508"/>
    </location>
</feature>
<keyword evidence="2" id="KW-0472">Membrane</keyword>
<organism evidence="6 7">
    <name type="scientific">Candidatus Uhrbacteria bacterium CG_4_9_14_3_um_filter_41_35</name>
    <dbReference type="NCBI Taxonomy" id="1975034"/>
    <lineage>
        <taxon>Bacteria</taxon>
        <taxon>Candidatus Uhriibacteriota</taxon>
    </lineage>
</organism>
<sequence length="596" mass="66549">MRKFLLIITAVLLFGITRTALAQEPDFTIHNFHADLTIKEDGSLLVVETISGDFLKEKHGIIRYIPVVYDMSENLEATTDLALINIKDISNTDVPYSTSTEKNDFVIRIGDPNKTISGRYEYTIEYTVRGAFMYFDDHDELYWNVTGNNWPVAMKNVSASIHLPPGAFLTGKTCFTGKEGSTVSNCSFRDSGIKVEVTATDYLTLAIGFTPNVISEVLPTIIDKAELARLQAEKEARGAEIAKKYIVIANLFWLSPILIIAILKVLSQLFWPSVESNRAVIAEFKAPDELRPTELAVLLNGKIQKQDMSAFVVDMAVRGYLKISESNIGKKTNIAVIKLKEADSNLRSWEEAFFTAMFRSSTELDHQALGAQLSTVIGKTNQVIINELVLQGYLKRNHYKNDKYLLVLLFIYFLILAFSGLVAMLAFANFVPFFAMFITGLLLPFFRPKLIQYTEKGAEAAIKGQGLKLFINTAERYRLKWQEQENIFEELLPYAMIFKITDKWSKVFHDFYAETNQVRNKPDWYSGSNDSAFDFSEMGSNLANFSNSLPNKLRKYGSGASYARSGSKKGWSRSGSGFSGHGSSGGGFGGGGGGSW</sequence>
<feature type="region of interest" description="Disordered" evidence="1">
    <location>
        <begin position="562"/>
        <end position="596"/>
    </location>
</feature>
<evidence type="ECO:0000313" key="6">
    <source>
        <dbReference type="EMBL" id="PJA47029.1"/>
    </source>
</evidence>
<feature type="transmembrane region" description="Helical" evidence="2">
    <location>
        <begin position="245"/>
        <end position="266"/>
    </location>
</feature>
<dbReference type="InterPro" id="IPR048389">
    <property type="entry name" value="YciQ-like_C"/>
</dbReference>
<comment type="caution">
    <text evidence="6">The sequence shown here is derived from an EMBL/GenBank/DDBJ whole genome shotgun (WGS) entry which is preliminary data.</text>
</comment>
<name>A0A2M7XGQ0_9BACT</name>
<protein>
    <recommendedName>
        <fullName evidence="8">DUF2207 domain-containing protein</fullName>
    </recommendedName>
</protein>
<accession>A0A2M7XGQ0</accession>
<dbReference type="Pfam" id="PF09972">
    <property type="entry name" value="DUF2207"/>
    <property type="match status" value="1"/>
</dbReference>
<evidence type="ECO:0000256" key="3">
    <source>
        <dbReference type="SAM" id="SignalP"/>
    </source>
</evidence>
<evidence type="ECO:0000313" key="7">
    <source>
        <dbReference type="Proteomes" id="UP000231263"/>
    </source>
</evidence>
<feature type="compositionally biased region" description="Gly residues" evidence="1">
    <location>
        <begin position="577"/>
        <end position="596"/>
    </location>
</feature>
<dbReference type="InterPro" id="IPR018702">
    <property type="entry name" value="DUF2207"/>
</dbReference>